<dbReference type="EMBL" id="SJSN01000010">
    <property type="protein sequence ID" value="TCD07589.1"/>
    <property type="molecule type" value="Genomic_DNA"/>
</dbReference>
<accession>A0A4R0NYS1</accession>
<dbReference type="InterPro" id="IPR012340">
    <property type="entry name" value="NA-bd_OB-fold"/>
</dbReference>
<dbReference type="Proteomes" id="UP000291485">
    <property type="component" value="Unassembled WGS sequence"/>
</dbReference>
<proteinExistence type="predicted"/>
<reference evidence="1 2" key="1">
    <citation type="submission" date="2019-02" db="EMBL/GenBank/DDBJ databases">
        <title>Pedobacter sp. RP-3-11 sp. nov., isolated from Arctic soil.</title>
        <authorList>
            <person name="Dahal R.H."/>
        </authorList>
    </citation>
    <scope>NUCLEOTIDE SEQUENCE [LARGE SCALE GENOMIC DNA]</scope>
    <source>
        <strain evidence="1 2">RP-3-11</strain>
    </source>
</reference>
<evidence type="ECO:0000313" key="2">
    <source>
        <dbReference type="Proteomes" id="UP000291485"/>
    </source>
</evidence>
<protein>
    <submittedName>
        <fullName evidence="1">Cold-shock protein</fullName>
    </submittedName>
</protein>
<sequence length="64" mass="7227">MRRGKIINITLSEGRGFIIDENDEEIPFCLKMLDNRLGIADEVLFEIVKTNYGLTAMNIKALVA</sequence>
<organism evidence="1 2">
    <name type="scientific">Pedobacter frigidisoli</name>
    <dbReference type="NCBI Taxonomy" id="2530455"/>
    <lineage>
        <taxon>Bacteria</taxon>
        <taxon>Pseudomonadati</taxon>
        <taxon>Bacteroidota</taxon>
        <taxon>Sphingobacteriia</taxon>
        <taxon>Sphingobacteriales</taxon>
        <taxon>Sphingobacteriaceae</taxon>
        <taxon>Pedobacter</taxon>
    </lineage>
</organism>
<dbReference type="OrthoDB" id="772687at2"/>
<dbReference type="Gene3D" id="2.40.50.140">
    <property type="entry name" value="Nucleic acid-binding proteins"/>
    <property type="match status" value="1"/>
</dbReference>
<evidence type="ECO:0000313" key="1">
    <source>
        <dbReference type="EMBL" id="TCD07589.1"/>
    </source>
</evidence>
<name>A0A4R0NYS1_9SPHI</name>
<dbReference type="RefSeq" id="WP_131559716.1">
    <property type="nucleotide sequence ID" value="NZ_SJSN01000010.1"/>
</dbReference>
<gene>
    <name evidence="1" type="ORF">EZ449_13695</name>
</gene>
<dbReference type="AlphaFoldDB" id="A0A4R0NYS1"/>
<comment type="caution">
    <text evidence="1">The sequence shown here is derived from an EMBL/GenBank/DDBJ whole genome shotgun (WGS) entry which is preliminary data.</text>
</comment>
<keyword evidence="2" id="KW-1185">Reference proteome</keyword>